<evidence type="ECO:0000256" key="1">
    <source>
        <dbReference type="SAM" id="Phobius"/>
    </source>
</evidence>
<comment type="caution">
    <text evidence="2">The sequence shown here is derived from an EMBL/GenBank/DDBJ whole genome shotgun (WGS) entry which is preliminary data.</text>
</comment>
<evidence type="ECO:0000313" key="3">
    <source>
        <dbReference type="Proteomes" id="UP000601223"/>
    </source>
</evidence>
<protein>
    <submittedName>
        <fullName evidence="2">Uncharacterized protein</fullName>
    </submittedName>
</protein>
<gene>
    <name evidence="2" type="ORF">Cba03nite_40320</name>
</gene>
<accession>A0A8J3JQ02</accession>
<proteinExistence type="predicted"/>
<sequence>MSPIDVHQQLWLLACRRVRQYQTTANIIAGAALGITVLLLWPAAVVGVAGIVWTLTLVALINGAAAGMTAACRRWARFYHAESEHWLDRLVPAEERDVFTQGFAATSPLPTALSTVWTRVLAGTAIASAAAAFCVGLINRA</sequence>
<feature type="transmembrane region" description="Helical" evidence="1">
    <location>
        <begin position="25"/>
        <end position="44"/>
    </location>
</feature>
<keyword evidence="1" id="KW-1133">Transmembrane helix</keyword>
<reference evidence="2 3" key="1">
    <citation type="submission" date="2021-01" db="EMBL/GenBank/DDBJ databases">
        <title>Whole genome shotgun sequence of Catellatospora bangladeshensis NBRC 107357.</title>
        <authorList>
            <person name="Komaki H."/>
            <person name="Tamura T."/>
        </authorList>
    </citation>
    <scope>NUCLEOTIDE SEQUENCE [LARGE SCALE GENOMIC DNA]</scope>
    <source>
        <strain evidence="2 3">NBRC 107357</strain>
    </source>
</reference>
<keyword evidence="3" id="KW-1185">Reference proteome</keyword>
<keyword evidence="1" id="KW-0472">Membrane</keyword>
<dbReference type="AlphaFoldDB" id="A0A8J3JQ02"/>
<dbReference type="EMBL" id="BONF01000023">
    <property type="protein sequence ID" value="GIF82683.1"/>
    <property type="molecule type" value="Genomic_DNA"/>
</dbReference>
<feature type="transmembrane region" description="Helical" evidence="1">
    <location>
        <begin position="116"/>
        <end position="138"/>
    </location>
</feature>
<name>A0A8J3JQ02_9ACTN</name>
<evidence type="ECO:0000313" key="2">
    <source>
        <dbReference type="EMBL" id="GIF82683.1"/>
    </source>
</evidence>
<keyword evidence="1" id="KW-0812">Transmembrane</keyword>
<feature type="transmembrane region" description="Helical" evidence="1">
    <location>
        <begin position="50"/>
        <end position="71"/>
    </location>
</feature>
<organism evidence="2 3">
    <name type="scientific">Catellatospora bangladeshensis</name>
    <dbReference type="NCBI Taxonomy" id="310355"/>
    <lineage>
        <taxon>Bacteria</taxon>
        <taxon>Bacillati</taxon>
        <taxon>Actinomycetota</taxon>
        <taxon>Actinomycetes</taxon>
        <taxon>Micromonosporales</taxon>
        <taxon>Micromonosporaceae</taxon>
        <taxon>Catellatospora</taxon>
    </lineage>
</organism>
<dbReference type="Proteomes" id="UP000601223">
    <property type="component" value="Unassembled WGS sequence"/>
</dbReference>